<keyword evidence="2 4" id="KW-0808">Transferase</keyword>
<dbReference type="PANTHER" id="PTHR11675:SF126">
    <property type="entry name" value="RICIN B LECTIN DOMAIN-CONTAINING PROTEIN"/>
    <property type="match status" value="1"/>
</dbReference>
<dbReference type="Gene3D" id="2.80.10.50">
    <property type="match status" value="1"/>
</dbReference>
<comment type="similarity">
    <text evidence="2">Belongs to the glycosyltransferase 2 family. GalNAc-T subfamily.</text>
</comment>
<dbReference type="GO" id="GO:0004653">
    <property type="term" value="F:polypeptide N-acetylgalactosaminyltransferase activity"/>
    <property type="evidence" value="ECO:0007669"/>
    <property type="project" value="TreeGrafter"/>
</dbReference>
<dbReference type="GO" id="GO:0030246">
    <property type="term" value="F:carbohydrate binding"/>
    <property type="evidence" value="ECO:0007669"/>
    <property type="project" value="UniProtKB-KW"/>
</dbReference>
<name>A0A8S3RDI3_MYTED</name>
<dbReference type="Pfam" id="PF00535">
    <property type="entry name" value="Glycos_transf_2"/>
    <property type="match status" value="1"/>
</dbReference>
<dbReference type="SUPFAM" id="SSF50370">
    <property type="entry name" value="Ricin B-like lectins"/>
    <property type="match status" value="1"/>
</dbReference>
<keyword evidence="2" id="KW-0333">Golgi apparatus</keyword>
<gene>
    <name evidence="4" type="ORF">MEDL_19204</name>
</gene>
<accession>A0A8S3RDI3</accession>
<keyword evidence="2" id="KW-0464">Manganese</keyword>
<dbReference type="InterPro" id="IPR029044">
    <property type="entry name" value="Nucleotide-diphossugar_trans"/>
</dbReference>
<dbReference type="Gene3D" id="3.90.550.10">
    <property type="entry name" value="Spore Coat Polysaccharide Biosynthesis Protein SpsA, Chain A"/>
    <property type="match status" value="1"/>
</dbReference>
<feature type="transmembrane region" description="Helical" evidence="2">
    <location>
        <begin position="7"/>
        <end position="27"/>
    </location>
</feature>
<dbReference type="OrthoDB" id="6119243at2759"/>
<evidence type="ECO:0000313" key="4">
    <source>
        <dbReference type="EMBL" id="CAG2204778.1"/>
    </source>
</evidence>
<dbReference type="InterPro" id="IPR001173">
    <property type="entry name" value="Glyco_trans_2-like"/>
</dbReference>
<keyword evidence="2" id="KW-0472">Membrane</keyword>
<evidence type="ECO:0000259" key="3">
    <source>
        <dbReference type="Pfam" id="PF00535"/>
    </source>
</evidence>
<dbReference type="AlphaFoldDB" id="A0A8S3RDI3"/>
<comment type="caution">
    <text evidence="4">The sequence shown here is derived from an EMBL/GenBank/DDBJ whole genome shotgun (WGS) entry which is preliminary data.</text>
</comment>
<dbReference type="PANTHER" id="PTHR11675">
    <property type="entry name" value="N-ACETYLGALACTOSAMINYLTRANSFERASE"/>
    <property type="match status" value="1"/>
</dbReference>
<organism evidence="4 5">
    <name type="scientific">Mytilus edulis</name>
    <name type="common">Blue mussel</name>
    <dbReference type="NCBI Taxonomy" id="6550"/>
    <lineage>
        <taxon>Eukaryota</taxon>
        <taxon>Metazoa</taxon>
        <taxon>Spiralia</taxon>
        <taxon>Lophotrochozoa</taxon>
        <taxon>Mollusca</taxon>
        <taxon>Bivalvia</taxon>
        <taxon>Autobranchia</taxon>
        <taxon>Pteriomorphia</taxon>
        <taxon>Mytilida</taxon>
        <taxon>Mytiloidea</taxon>
        <taxon>Mytilidae</taxon>
        <taxon>Mytilinae</taxon>
        <taxon>Mytilus</taxon>
    </lineage>
</organism>
<keyword evidence="1 2" id="KW-1015">Disulfide bond</keyword>
<proteinExistence type="inferred from homology"/>
<dbReference type="InterPro" id="IPR035992">
    <property type="entry name" value="Ricin_B-like_lectins"/>
</dbReference>
<comment type="pathway">
    <text evidence="2">Protein modification; protein glycosylation.</text>
</comment>
<evidence type="ECO:0000256" key="2">
    <source>
        <dbReference type="RuleBase" id="RU361242"/>
    </source>
</evidence>
<comment type="subcellular location">
    <subcellularLocation>
        <location evidence="2">Golgi apparatus membrane</location>
        <topology evidence="2">Single-pass type II membrane protein</topology>
    </subcellularLocation>
</comment>
<evidence type="ECO:0000313" key="5">
    <source>
        <dbReference type="Proteomes" id="UP000683360"/>
    </source>
</evidence>
<reference evidence="4" key="1">
    <citation type="submission" date="2021-03" db="EMBL/GenBank/DDBJ databases">
        <authorList>
            <person name="Bekaert M."/>
        </authorList>
    </citation>
    <scope>NUCLEOTIDE SEQUENCE</scope>
</reference>
<evidence type="ECO:0000256" key="1">
    <source>
        <dbReference type="ARBA" id="ARBA00023157"/>
    </source>
</evidence>
<dbReference type="EC" id="2.4.1.-" evidence="2"/>
<sequence>MRLSGRYLGTCIITFILVVTFKSLIFLEEVNILFKKGISKEEYLRNVKKSEFVQNVSFLIPNATIKNLKKITISAEEFRKYSYIKTGNVLIDNYGSNNNMHNGENGRGVTFVGEEKKKVKELLKKHRINVLASDIIPLNRLVPDSRPHRCKYRTYAHDLPTTSIIIPFYDEWPSILIRTLYSIINRTPRHLLQEIILVDDNSQMAELKRPLDEYISDNFPKGIIKVLRNPSRLGLIKARLKGWRESTGQVVVFFDSHMEVNIDWLQPLLTEVKKDRKTIAMGVLDYVNAESFEYRFNEGYMTRYGFDWRLVFFETFFRQDQIGATEEDVRPGTIMVGAAYAVDSKYFGEIGAYDEGMTVWGGENLEMSWRVWMCGGRFVHLPCSHLGHIARGQPYDFPGGRRNIEVYNYKRAVEVWMEPNHKQFVYDHFPEMAIINAGDLSERFKLKEKLQCKNFTWFLTNVWQELSIFDHNVFAWGSARNLQNNQCLDNHSYLFQAPEALYVEICHYKLATQGFSWTKEKLLRTSLQCVVVKDMQEGTRPILEDCIIGPRDQWDHTKVSNLVLKCCSVCARDTLDLIWSCPELEDRI</sequence>
<keyword evidence="5" id="KW-1185">Reference proteome</keyword>
<feature type="domain" description="Glycosyltransferase 2-like" evidence="3">
    <location>
        <begin position="163"/>
        <end position="314"/>
    </location>
</feature>
<dbReference type="EMBL" id="CAJPWZ010000983">
    <property type="protein sequence ID" value="CAG2204778.1"/>
    <property type="molecule type" value="Genomic_DNA"/>
</dbReference>
<dbReference type="SUPFAM" id="SSF53448">
    <property type="entry name" value="Nucleotide-diphospho-sugar transferases"/>
    <property type="match status" value="1"/>
</dbReference>
<dbReference type="GO" id="GO:0000139">
    <property type="term" value="C:Golgi membrane"/>
    <property type="evidence" value="ECO:0007669"/>
    <property type="project" value="UniProtKB-SubCell"/>
</dbReference>
<dbReference type="GO" id="GO:0006493">
    <property type="term" value="P:protein O-linked glycosylation"/>
    <property type="evidence" value="ECO:0007669"/>
    <property type="project" value="TreeGrafter"/>
</dbReference>
<dbReference type="Proteomes" id="UP000683360">
    <property type="component" value="Unassembled WGS sequence"/>
</dbReference>
<comment type="cofactor">
    <cofactor evidence="2">
        <name>Mn(2+)</name>
        <dbReference type="ChEBI" id="CHEBI:29035"/>
    </cofactor>
</comment>
<keyword evidence="2" id="KW-0430">Lectin</keyword>
<keyword evidence="2" id="KW-0812">Transmembrane</keyword>
<protein>
    <recommendedName>
        <fullName evidence="2">Polypeptide N-acetylgalactosaminyltransferase</fullName>
        <ecNumber evidence="2">2.4.1.-</ecNumber>
    </recommendedName>
    <alternativeName>
        <fullName evidence="2">Protein-UDP acetylgalactosaminyltransferase</fullName>
    </alternativeName>
</protein>
<keyword evidence="2 4" id="KW-0328">Glycosyltransferase</keyword>
<keyword evidence="2" id="KW-1133">Transmembrane helix</keyword>